<gene>
    <name evidence="1" type="ORF">ACFSBI_00150</name>
</gene>
<keyword evidence="1" id="KW-0418">Kinase</keyword>
<dbReference type="Proteomes" id="UP001597347">
    <property type="component" value="Unassembled WGS sequence"/>
</dbReference>
<evidence type="ECO:0000313" key="1">
    <source>
        <dbReference type="EMBL" id="MFD1719947.1"/>
    </source>
</evidence>
<name>A0ABW4LAD9_9MICO</name>
<accession>A0ABW4LAD9</accession>
<sequence length="185" mass="20444">MQPDLAQVMRVVDARLAAPSATARLIGVDGPSGSGKSTLARAIAGRLDAPVVKVDDFVTWQHFGAWWPRFEEQVVAPLLAGRDARYQARDWAGDEFGDGLAEWRTVPWAPVVVVEGVTSTRAAVADRLACRLWVEAPPDLRLLRGLRRDGESHRALWDRWMREEAAFFAADGTRARADLIVDTTI</sequence>
<dbReference type="RefSeq" id="WP_377931155.1">
    <property type="nucleotide sequence ID" value="NZ_JBHUEA010000001.1"/>
</dbReference>
<dbReference type="InterPro" id="IPR027417">
    <property type="entry name" value="P-loop_NTPase"/>
</dbReference>
<organism evidence="1 2">
    <name type="scientific">Amnibacterium endophyticum</name>
    <dbReference type="NCBI Taxonomy" id="2109337"/>
    <lineage>
        <taxon>Bacteria</taxon>
        <taxon>Bacillati</taxon>
        <taxon>Actinomycetota</taxon>
        <taxon>Actinomycetes</taxon>
        <taxon>Micrococcales</taxon>
        <taxon>Microbacteriaceae</taxon>
        <taxon>Amnibacterium</taxon>
    </lineage>
</organism>
<protein>
    <submittedName>
        <fullName evidence="1">Uridine kinase</fullName>
    </submittedName>
</protein>
<dbReference type="Gene3D" id="3.40.50.300">
    <property type="entry name" value="P-loop containing nucleotide triphosphate hydrolases"/>
    <property type="match status" value="1"/>
</dbReference>
<keyword evidence="2" id="KW-1185">Reference proteome</keyword>
<keyword evidence="1" id="KW-0808">Transferase</keyword>
<reference evidence="2" key="1">
    <citation type="journal article" date="2019" name="Int. J. Syst. Evol. Microbiol.">
        <title>The Global Catalogue of Microorganisms (GCM) 10K type strain sequencing project: providing services to taxonomists for standard genome sequencing and annotation.</title>
        <authorList>
            <consortium name="The Broad Institute Genomics Platform"/>
            <consortium name="The Broad Institute Genome Sequencing Center for Infectious Disease"/>
            <person name="Wu L."/>
            <person name="Ma J."/>
        </authorList>
    </citation>
    <scope>NUCLEOTIDE SEQUENCE [LARGE SCALE GENOMIC DNA]</scope>
    <source>
        <strain evidence="2">CGMCC 1.12471</strain>
    </source>
</reference>
<evidence type="ECO:0000313" key="2">
    <source>
        <dbReference type="Proteomes" id="UP001597347"/>
    </source>
</evidence>
<dbReference type="GO" id="GO:0016301">
    <property type="term" value="F:kinase activity"/>
    <property type="evidence" value="ECO:0007669"/>
    <property type="project" value="UniProtKB-KW"/>
</dbReference>
<comment type="caution">
    <text evidence="1">The sequence shown here is derived from an EMBL/GenBank/DDBJ whole genome shotgun (WGS) entry which is preliminary data.</text>
</comment>
<dbReference type="SUPFAM" id="SSF52540">
    <property type="entry name" value="P-loop containing nucleoside triphosphate hydrolases"/>
    <property type="match status" value="1"/>
</dbReference>
<proteinExistence type="predicted"/>
<dbReference type="EMBL" id="JBHUEA010000001">
    <property type="protein sequence ID" value="MFD1719947.1"/>
    <property type="molecule type" value="Genomic_DNA"/>
</dbReference>